<reference evidence="2" key="1">
    <citation type="journal article" date="2021" name="ISME J.">
        <title>Genomic evolution of the class Acidithiobacillia: deep-branching Proteobacteria living in extreme acidic conditions.</title>
        <authorList>
            <person name="Moya-Beltran A."/>
            <person name="Beard S."/>
            <person name="Rojas-Villalobos C."/>
            <person name="Issotta F."/>
            <person name="Gallardo Y."/>
            <person name="Ulloa R."/>
            <person name="Giaveno A."/>
            <person name="Degli Esposti M."/>
            <person name="Johnson D.B."/>
            <person name="Quatrini R."/>
        </authorList>
    </citation>
    <scope>NUCLEOTIDE SEQUENCE</scope>
    <source>
        <strain evidence="2">DSM 583</strain>
    </source>
</reference>
<evidence type="ECO:0000313" key="3">
    <source>
        <dbReference type="Proteomes" id="UP000887300"/>
    </source>
</evidence>
<dbReference type="AlphaFoldDB" id="A0A8X8G6H3"/>
<comment type="caution">
    <text evidence="2">The sequence shown here is derived from an EMBL/GenBank/DDBJ whole genome shotgun (WGS) entry which is preliminary data.</text>
</comment>
<evidence type="ECO:0008006" key="4">
    <source>
        <dbReference type="Google" id="ProtNLM"/>
    </source>
</evidence>
<accession>A0A8X8G6H3</accession>
<evidence type="ECO:0000256" key="1">
    <source>
        <dbReference type="SAM" id="MobiDB-lite"/>
    </source>
</evidence>
<proteinExistence type="predicted"/>
<protein>
    <recommendedName>
        <fullName evidence="4">Type II secretion system protein D</fullName>
    </recommendedName>
</protein>
<sequence>MSASFVISGKTKQEKIGDLRKNLKTISGHGASVSINRATGLIAITADAAGLARADTFIREYVRAANTGVSLHVAILQVSLNNSLQYGINWSKIVQIAGNRTLNFAFPNPAPALQALSGGSTGNTSTGSSSVTYT</sequence>
<dbReference type="Proteomes" id="UP000887300">
    <property type="component" value="Unassembled WGS sequence"/>
</dbReference>
<feature type="compositionally biased region" description="Low complexity" evidence="1">
    <location>
        <begin position="122"/>
        <end position="134"/>
    </location>
</feature>
<name>A0A8X8G6H3_ACIFI</name>
<feature type="region of interest" description="Disordered" evidence="1">
    <location>
        <begin position="115"/>
        <end position="134"/>
    </location>
</feature>
<dbReference type="EMBL" id="JABBHS010000270">
    <property type="protein sequence ID" value="MBU2723326.1"/>
    <property type="molecule type" value="Genomic_DNA"/>
</dbReference>
<feature type="non-terminal residue" evidence="2">
    <location>
        <position position="134"/>
    </location>
</feature>
<organism evidence="2 3">
    <name type="scientific">Acidithiobacillus ferridurans</name>
    <dbReference type="NCBI Taxonomy" id="1232575"/>
    <lineage>
        <taxon>Bacteria</taxon>
        <taxon>Pseudomonadati</taxon>
        <taxon>Pseudomonadota</taxon>
        <taxon>Acidithiobacillia</taxon>
        <taxon>Acidithiobacillales</taxon>
        <taxon>Acidithiobacillaceae</taxon>
        <taxon>Acidithiobacillus</taxon>
    </lineage>
</organism>
<gene>
    <name evidence="2" type="ORF">HF568_08930</name>
</gene>
<evidence type="ECO:0000313" key="2">
    <source>
        <dbReference type="EMBL" id="MBU2723326.1"/>
    </source>
</evidence>